<dbReference type="RefSeq" id="WP_229570588.1">
    <property type="nucleotide sequence ID" value="NZ_AP025226.1"/>
</dbReference>
<dbReference type="KEGG" id="scas:SACC_29900"/>
<evidence type="ECO:0008006" key="3">
    <source>
        <dbReference type="Google" id="ProtNLM"/>
    </source>
</evidence>
<proteinExistence type="predicted"/>
<sequence>MVERKYVPVRCFKGDKPSITVTLTNVMGESIELTLRVDTGFDGSVLLDKEMYRKFIVGELPESMWRRFKTLNGYLVMRTAKAVLMIEDKQLETLVLTPNDFEGKNLIGLEVLKELAIMFKEGKATCIMKAE</sequence>
<keyword evidence="2" id="KW-1185">Reference proteome</keyword>
<organism evidence="1 2">
    <name type="scientific">Saccharolobus caldissimus</name>
    <dbReference type="NCBI Taxonomy" id="1702097"/>
    <lineage>
        <taxon>Archaea</taxon>
        <taxon>Thermoproteota</taxon>
        <taxon>Thermoprotei</taxon>
        <taxon>Sulfolobales</taxon>
        <taxon>Sulfolobaceae</taxon>
        <taxon>Saccharolobus</taxon>
    </lineage>
</organism>
<dbReference type="AlphaFoldDB" id="A0AAQ4CVZ2"/>
<evidence type="ECO:0000313" key="1">
    <source>
        <dbReference type="EMBL" id="BDB99973.1"/>
    </source>
</evidence>
<dbReference type="GeneID" id="68867713"/>
<dbReference type="EMBL" id="AP025226">
    <property type="protein sequence ID" value="BDB99973.1"/>
    <property type="molecule type" value="Genomic_DNA"/>
</dbReference>
<accession>A0AAQ4CVZ2</accession>
<dbReference type="Proteomes" id="UP001319921">
    <property type="component" value="Chromosome"/>
</dbReference>
<reference evidence="1 2" key="1">
    <citation type="journal article" date="2022" name="Microbiol. Resour. Announc.">
        <title>Complete Genome Sequence of the Hyperthermophilic and Acidophilic Archaeon Saccharolobus caldissimus Strain HS-3T.</title>
        <authorList>
            <person name="Sakai H.D."/>
            <person name="Kurosawa N."/>
        </authorList>
    </citation>
    <scope>NUCLEOTIDE SEQUENCE [LARGE SCALE GENOMIC DNA]</scope>
    <source>
        <strain evidence="1 2">JCM32116</strain>
    </source>
</reference>
<gene>
    <name evidence="1" type="ORF">SACC_29900</name>
</gene>
<protein>
    <recommendedName>
        <fullName evidence="3">Clan AA aspartic protease</fullName>
    </recommendedName>
</protein>
<evidence type="ECO:0000313" key="2">
    <source>
        <dbReference type="Proteomes" id="UP001319921"/>
    </source>
</evidence>
<name>A0AAQ4CVZ2_9CREN</name>